<dbReference type="OrthoDB" id="9761531at2"/>
<protein>
    <submittedName>
        <fullName evidence="9">ComEC family competence protein</fullName>
    </submittedName>
</protein>
<dbReference type="Pfam" id="PF03772">
    <property type="entry name" value="Competence"/>
    <property type="match status" value="1"/>
</dbReference>
<evidence type="ECO:0000313" key="12">
    <source>
        <dbReference type="Proteomes" id="UP000321621"/>
    </source>
</evidence>
<feature type="transmembrane region" description="Helical" evidence="6">
    <location>
        <begin position="244"/>
        <end position="266"/>
    </location>
</feature>
<sequence>MSVKLVLCVMTGIVLGFYGGLPPLPFLIVLLVLLPVLYGIGKKQTRDGFPFFELATALFGIVLGVFVLSMASFPANSYRIDHDLNTESPWHLKITETLKPNAYSQRYVTKVVAVDGENSSGKMLLILPSDSTDKPFKVDDELLILAKPETVPPPLNPHQFDYKRYLEKQGIHHQILANKNVLVPIERPSQTLLGIASNFREHIIAQLKKHDFGVQELGVIQALLLGQRDDISEDTYNNYINAGAVHILAVSGLHVGILLLLLQFLLSPLERLQSGKTLKLVIIVTLLWAYAFIAGLSPSIVRSVTMFSFLAYAMHLNRPTNSFNIIALSMLFILLVKPLFLFQVGFQMSYAAVFAIVWIYPKIQRFWYPDNFLIRKTWQLLSVSVAAQLGVLPISLFYFHQFPALFFVANLLIIPFLGLILGLGILVVFLALMDALPTTLGLVYDQIIKLMNATVGWVAHQEGFIFKDIPFDAVQLILGYVVVIALVVFLSRPKWKLAIILLSSIIGMQSWSLWNQVGLQNKEALILAHRSRNTILLHQTGSSLHIYISDSLNLGSLAKDFSVAERIQKTTAESLKNYYSINHQTLYVMDSLALYPVPKEIDYLLLTHSPKVNLERVLDSLRPKMVLADGSNYKSVVKRWEQTCIQKEIPFHYTSEKGYYAFKLKDD</sequence>
<dbReference type="EMBL" id="VNWK01000026">
    <property type="protein sequence ID" value="TXJ94129.1"/>
    <property type="molecule type" value="Genomic_DNA"/>
</dbReference>
<dbReference type="PANTHER" id="PTHR30619:SF1">
    <property type="entry name" value="RECOMBINATION PROTEIN 2"/>
    <property type="match status" value="1"/>
</dbReference>
<dbReference type="PANTHER" id="PTHR30619">
    <property type="entry name" value="DNA INTERNALIZATION/COMPETENCE PROTEIN COMEC/REC2"/>
    <property type="match status" value="1"/>
</dbReference>
<comment type="caution">
    <text evidence="9">The sequence shown here is derived from an EMBL/GenBank/DDBJ whole genome shotgun (WGS) entry which is preliminary data.</text>
</comment>
<evidence type="ECO:0000259" key="8">
    <source>
        <dbReference type="Pfam" id="PF13567"/>
    </source>
</evidence>
<evidence type="ECO:0000313" key="11">
    <source>
        <dbReference type="Proteomes" id="UP000266691"/>
    </source>
</evidence>
<keyword evidence="4 6" id="KW-1133">Transmembrane helix</keyword>
<evidence type="ECO:0000259" key="7">
    <source>
        <dbReference type="Pfam" id="PF03772"/>
    </source>
</evidence>
<dbReference type="InterPro" id="IPR004477">
    <property type="entry name" value="ComEC_N"/>
</dbReference>
<reference evidence="10 12" key="2">
    <citation type="submission" date="2019-07" db="EMBL/GenBank/DDBJ databases">
        <title>Draft genome of two Muricauda strains isolated from deep sea.</title>
        <authorList>
            <person name="Sun C."/>
        </authorList>
    </citation>
    <scope>NUCLEOTIDE SEQUENCE [LARGE SCALE GENOMIC DNA]</scope>
    <source>
        <strain evidence="10 12">72</strain>
    </source>
</reference>
<accession>A0A3A1NGS8</accession>
<evidence type="ECO:0000256" key="6">
    <source>
        <dbReference type="SAM" id="Phobius"/>
    </source>
</evidence>
<feature type="transmembrane region" description="Helical" evidence="6">
    <location>
        <begin position="52"/>
        <end position="73"/>
    </location>
</feature>
<feature type="transmembrane region" description="Helical" evidence="6">
    <location>
        <begin position="411"/>
        <end position="433"/>
    </location>
</feature>
<feature type="transmembrane region" description="Helical" evidence="6">
    <location>
        <begin position="20"/>
        <end position="40"/>
    </location>
</feature>
<feature type="transmembrane region" description="Helical" evidence="6">
    <location>
        <begin position="278"/>
        <end position="301"/>
    </location>
</feature>
<gene>
    <name evidence="9" type="ORF">D2V05_12080</name>
    <name evidence="10" type="ORF">FQ017_11970</name>
</gene>
<dbReference type="EMBL" id="QXFI01000026">
    <property type="protein sequence ID" value="RIV44328.1"/>
    <property type="molecule type" value="Genomic_DNA"/>
</dbReference>
<dbReference type="AlphaFoldDB" id="A0A3A1NGS8"/>
<feature type="domain" description="ComEC/Rec2-related protein" evidence="7">
    <location>
        <begin position="223"/>
        <end position="492"/>
    </location>
</feature>
<dbReference type="InterPro" id="IPR025405">
    <property type="entry name" value="DUF4131"/>
</dbReference>
<evidence type="ECO:0000256" key="3">
    <source>
        <dbReference type="ARBA" id="ARBA00022692"/>
    </source>
</evidence>
<feature type="transmembrane region" description="Helical" evidence="6">
    <location>
        <begin position="321"/>
        <end position="342"/>
    </location>
</feature>
<keyword evidence="3 6" id="KW-0812">Transmembrane</keyword>
<feature type="transmembrane region" description="Helical" evidence="6">
    <location>
        <begin position="473"/>
        <end position="490"/>
    </location>
</feature>
<feature type="transmembrane region" description="Helical" evidence="6">
    <location>
        <begin position="380"/>
        <end position="399"/>
    </location>
</feature>
<dbReference type="Proteomes" id="UP000321621">
    <property type="component" value="Unassembled WGS sequence"/>
</dbReference>
<evidence type="ECO:0000313" key="10">
    <source>
        <dbReference type="EMBL" id="TXJ94129.1"/>
    </source>
</evidence>
<evidence type="ECO:0000256" key="2">
    <source>
        <dbReference type="ARBA" id="ARBA00022475"/>
    </source>
</evidence>
<evidence type="ECO:0000313" key="9">
    <source>
        <dbReference type="EMBL" id="RIV44328.1"/>
    </source>
</evidence>
<keyword evidence="5 6" id="KW-0472">Membrane</keyword>
<dbReference type="InterPro" id="IPR052159">
    <property type="entry name" value="Competence_DNA_uptake"/>
</dbReference>
<comment type="subcellular location">
    <subcellularLocation>
        <location evidence="1">Cell membrane</location>
        <topology evidence="1">Multi-pass membrane protein</topology>
    </subcellularLocation>
</comment>
<feature type="domain" description="DUF4131" evidence="8">
    <location>
        <begin position="23"/>
        <end position="180"/>
    </location>
</feature>
<name>A0A3A1NGS8_9FLAO</name>
<dbReference type="Proteomes" id="UP000266691">
    <property type="component" value="Unassembled WGS sequence"/>
</dbReference>
<feature type="transmembrane region" description="Helical" evidence="6">
    <location>
        <begin position="497"/>
        <end position="514"/>
    </location>
</feature>
<evidence type="ECO:0000256" key="1">
    <source>
        <dbReference type="ARBA" id="ARBA00004651"/>
    </source>
</evidence>
<organism evidence="9 11">
    <name type="scientific">Flagellimonas pelagia</name>
    <dbReference type="NCBI Taxonomy" id="2306998"/>
    <lineage>
        <taxon>Bacteria</taxon>
        <taxon>Pseudomonadati</taxon>
        <taxon>Bacteroidota</taxon>
        <taxon>Flavobacteriia</taxon>
        <taxon>Flavobacteriales</taxon>
        <taxon>Flavobacteriaceae</taxon>
        <taxon>Flagellimonas</taxon>
    </lineage>
</organism>
<reference evidence="9 11" key="1">
    <citation type="submission" date="2018-08" db="EMBL/GenBank/DDBJ databases">
        <title>Proposal of Muricauda 72 sp.nov. and Muricauda NH166 sp.nov., isolated from seawater.</title>
        <authorList>
            <person name="Cheng H."/>
            <person name="Wu Y.-H."/>
            <person name="Guo L.-L."/>
            <person name="Xu X.-W."/>
        </authorList>
    </citation>
    <scope>NUCLEOTIDE SEQUENCE [LARGE SCALE GENOMIC DNA]</scope>
    <source>
        <strain evidence="9 11">72</strain>
    </source>
</reference>
<evidence type="ECO:0000256" key="4">
    <source>
        <dbReference type="ARBA" id="ARBA00022989"/>
    </source>
</evidence>
<evidence type="ECO:0000256" key="5">
    <source>
        <dbReference type="ARBA" id="ARBA00023136"/>
    </source>
</evidence>
<keyword evidence="2" id="KW-1003">Cell membrane</keyword>
<keyword evidence="12" id="KW-1185">Reference proteome</keyword>
<dbReference type="Pfam" id="PF13567">
    <property type="entry name" value="DUF4131"/>
    <property type="match status" value="1"/>
</dbReference>
<proteinExistence type="predicted"/>
<dbReference type="NCBIfam" id="TIGR00360">
    <property type="entry name" value="ComEC_N-term"/>
    <property type="match status" value="1"/>
</dbReference>
<dbReference type="GO" id="GO:0005886">
    <property type="term" value="C:plasma membrane"/>
    <property type="evidence" value="ECO:0007669"/>
    <property type="project" value="UniProtKB-SubCell"/>
</dbReference>